<sequence>MKMNLGLMVAGVVGLFGCGGTVADITNKQSDAVNAAAGESCDRYQDCEEIGAGKKYETRDACLAENKDFWNGRWEAADCDGHINGDSLDVCLNSIKTTSCGSIIDQIDTAYNRCAKADVCK</sequence>
<name>A0A250IFK6_9BACT</name>
<dbReference type="Proteomes" id="UP000217289">
    <property type="component" value="Chromosome"/>
</dbReference>
<evidence type="ECO:0008006" key="3">
    <source>
        <dbReference type="Google" id="ProtNLM"/>
    </source>
</evidence>
<reference evidence="1 2" key="1">
    <citation type="submission" date="2017-06" db="EMBL/GenBank/DDBJ databases">
        <authorList>
            <person name="Kim H.J."/>
            <person name="Triplett B.A."/>
        </authorList>
    </citation>
    <scope>NUCLEOTIDE SEQUENCE [LARGE SCALE GENOMIC DNA]</scope>
    <source>
        <strain evidence="1 2">DSM 14713</strain>
    </source>
</reference>
<dbReference type="AlphaFoldDB" id="A0A250IFK6"/>
<organism evidence="1 2">
    <name type="scientific">Melittangium boletus DSM 14713</name>
    <dbReference type="NCBI Taxonomy" id="1294270"/>
    <lineage>
        <taxon>Bacteria</taxon>
        <taxon>Pseudomonadati</taxon>
        <taxon>Myxococcota</taxon>
        <taxon>Myxococcia</taxon>
        <taxon>Myxococcales</taxon>
        <taxon>Cystobacterineae</taxon>
        <taxon>Archangiaceae</taxon>
        <taxon>Melittangium</taxon>
    </lineage>
</organism>
<evidence type="ECO:0000313" key="1">
    <source>
        <dbReference type="EMBL" id="ATB29947.1"/>
    </source>
</evidence>
<accession>A0A250IFK6</accession>
<keyword evidence="2" id="KW-1185">Reference proteome</keyword>
<gene>
    <name evidence="1" type="ORF">MEBOL_003402</name>
</gene>
<dbReference type="InterPro" id="IPR045757">
    <property type="entry name" value="DUF6184"/>
</dbReference>
<dbReference type="RefSeq" id="WP_245919843.1">
    <property type="nucleotide sequence ID" value="NZ_CP022163.1"/>
</dbReference>
<dbReference type="Pfam" id="PF19682">
    <property type="entry name" value="DUF6184"/>
    <property type="match status" value="1"/>
</dbReference>
<evidence type="ECO:0000313" key="2">
    <source>
        <dbReference type="Proteomes" id="UP000217289"/>
    </source>
</evidence>
<protein>
    <recommendedName>
        <fullName evidence="3">Lipoprotein</fullName>
    </recommendedName>
</protein>
<dbReference type="EMBL" id="CP022163">
    <property type="protein sequence ID" value="ATB29947.1"/>
    <property type="molecule type" value="Genomic_DNA"/>
</dbReference>
<proteinExistence type="predicted"/>
<dbReference type="PROSITE" id="PS51257">
    <property type="entry name" value="PROKAR_LIPOPROTEIN"/>
    <property type="match status" value="1"/>
</dbReference>
<dbReference type="KEGG" id="mbd:MEBOL_003402"/>